<evidence type="ECO:0000256" key="1">
    <source>
        <dbReference type="SAM" id="Phobius"/>
    </source>
</evidence>
<dbReference type="RefSeq" id="WP_218392563.1">
    <property type="nucleotide sequence ID" value="NZ_JAHUZE010000002.1"/>
</dbReference>
<evidence type="ECO:0000259" key="2">
    <source>
        <dbReference type="Pfam" id="PF13116"/>
    </source>
</evidence>
<dbReference type="InterPro" id="IPR025263">
    <property type="entry name" value="YhdP_central"/>
</dbReference>
<evidence type="ECO:0000313" key="3">
    <source>
        <dbReference type="EMBL" id="MBV7379436.1"/>
    </source>
</evidence>
<keyword evidence="1" id="KW-1133">Transmembrane helix</keyword>
<accession>A0ABS6T4G0</accession>
<sequence length="1106" mass="117233">MSDTDNPAGMREGEDPPRASWWKRYRFHFHLGFWSILAVGLIFLFLVFASMSLTGRSIALPNWVAERVEARLNGALPEGEITLRQFEFGVTRKGRPRFRLVDVSLRDASGLDIAQLNAIEGGLRLAPMFRGELIPRTAILSGAQVTFRRLGDGSFALQFGQGDTATGNLADMIDAIDATFAQGMLNEAGRVAAEGLTITLEDARSGRLWQVTDGRLEITQTDKIVETQVKFDVFNQTEELAVVDLSLRSDKATSAASLSATFQNAGAADIGAQSPALSFLQLIDAPVSGALRTTMGADGALTDLAGVLSMDQGAVKAAPGAKPVTFGGAKGYIDYDPDKSELNLSSLTFSSELGEIEMDAKLHFVDYAAGWPQSVLGQIRLSRALLTDTRLFDAPLEIDRGYADMRVRLSPFELDIGQAVLFHDDHRYEVTGEISATREEWDLALDMHVPELTVDELKSVWPKPVSANARKWVFDRTESGTIRDVHMALRGPNLQDASLVIGGRLSDGTVKVLPTLPSARKASGYLSLSDREMVVHVEAGEFPSPAGDAVDASGTTFTIPDVTQKPGRGVVDLRLAGPVHAGLGLLNLPPIRALDGTGFGTDVVAGKFDAEGTARFPLLKDLPANEIEYDVAGHLVDVETEKIVPGSVLTADNLSFKADPQSVTIWGPGKIGDSAVTATWTQPFGKDAAQAGSSVTGRVALSSSLSDEFGLGIGEMISGSTPTSFVLDLVPGEPPKLTALSKLEGLGITIPQVGYRKSPDSSGNLTASAILGPQPEVTDFRLVAPGLTALGDITTREGGGLDRVRMSRVKLGNWLNAPVTLTGRGGQPMSIDVLGGLADLRQAGFDTGGGGSLGAGGPSQPLSIRLKRLDIAEGIVLHNFRGAFDLAGGLSGDFTAQVEGGIPIEGTVIQTARGAAYRITSKDGGRTLKGLGVFAKAQAGQLEVVLVPTGEPGTFEGDMLLTNTRLVDAPAMAEMLAAISVVGLIDQLDGKGIFFSEVKGRFRLSPKRVTLYESSAISSSIGLSLDGYYNLDSNTLDMQGVLSPFYLINSIGRVLSARDGEGLLGFSFTLTGPDSNPNVGLNPLSALTPGFLREIFRRQAPTKPGE</sequence>
<evidence type="ECO:0000313" key="4">
    <source>
        <dbReference type="Proteomes" id="UP000756530"/>
    </source>
</evidence>
<proteinExistence type="predicted"/>
<gene>
    <name evidence="3" type="ORF">KJP28_10900</name>
</gene>
<dbReference type="Proteomes" id="UP000756530">
    <property type="component" value="Unassembled WGS sequence"/>
</dbReference>
<name>A0ABS6T4G0_9RHOB</name>
<protein>
    <submittedName>
        <fullName evidence="3">DUF3971 domain-containing protein</fullName>
    </submittedName>
</protein>
<dbReference type="Pfam" id="PF13116">
    <property type="entry name" value="YhdP"/>
    <property type="match status" value="1"/>
</dbReference>
<dbReference type="EMBL" id="JAHUZE010000002">
    <property type="protein sequence ID" value="MBV7379436.1"/>
    <property type="molecule type" value="Genomic_DNA"/>
</dbReference>
<feature type="domain" description="YhdP central" evidence="2">
    <location>
        <begin position="374"/>
        <end position="797"/>
    </location>
</feature>
<feature type="transmembrane region" description="Helical" evidence="1">
    <location>
        <begin position="31"/>
        <end position="53"/>
    </location>
</feature>
<organism evidence="3 4">
    <name type="scientific">Maritimibacter dapengensis</name>
    <dbReference type="NCBI Taxonomy" id="2836868"/>
    <lineage>
        <taxon>Bacteria</taxon>
        <taxon>Pseudomonadati</taxon>
        <taxon>Pseudomonadota</taxon>
        <taxon>Alphaproteobacteria</taxon>
        <taxon>Rhodobacterales</taxon>
        <taxon>Roseobacteraceae</taxon>
        <taxon>Maritimibacter</taxon>
    </lineage>
</organism>
<keyword evidence="1" id="KW-0472">Membrane</keyword>
<comment type="caution">
    <text evidence="3">The sequence shown here is derived from an EMBL/GenBank/DDBJ whole genome shotgun (WGS) entry which is preliminary data.</text>
</comment>
<keyword evidence="4" id="KW-1185">Reference proteome</keyword>
<reference evidence="3 4" key="1">
    <citation type="submission" date="2021-05" db="EMBL/GenBank/DDBJ databases">
        <title>Culturable bacteria isolated from Daya Bay.</title>
        <authorList>
            <person name="Zheng W."/>
            <person name="Yu S."/>
            <person name="Huang Y."/>
        </authorList>
    </citation>
    <scope>NUCLEOTIDE SEQUENCE [LARGE SCALE GENOMIC DNA]</scope>
    <source>
        <strain evidence="3 4">DP4N28-5</strain>
    </source>
</reference>
<keyword evidence="1" id="KW-0812">Transmembrane</keyword>